<keyword evidence="11 13" id="KW-0234">DNA repair</keyword>
<dbReference type="HAMAP" id="MF_01902">
    <property type="entry name" value="DNApol_error_prone"/>
    <property type="match status" value="1"/>
</dbReference>
<dbReference type="GO" id="GO:0006260">
    <property type="term" value="P:DNA replication"/>
    <property type="evidence" value="ECO:0007669"/>
    <property type="project" value="UniProtKB-KW"/>
</dbReference>
<evidence type="ECO:0000256" key="8">
    <source>
        <dbReference type="ARBA" id="ARBA00022705"/>
    </source>
</evidence>
<name>A0A7W4FFD8_GLUDI</name>
<evidence type="ECO:0000256" key="1">
    <source>
        <dbReference type="ARBA" id="ARBA00004496"/>
    </source>
</evidence>
<gene>
    <name evidence="13" type="primary">dnaE2</name>
    <name evidence="15" type="ORF">HLH33_10075</name>
</gene>
<dbReference type="EC" id="2.7.7.7" evidence="3 13"/>
<dbReference type="RefSeq" id="WP_183115879.1">
    <property type="nucleotide sequence ID" value="NZ_JABEQG010000016.1"/>
</dbReference>
<reference evidence="15 16" key="1">
    <citation type="submission" date="2020-04" db="EMBL/GenBank/DDBJ databases">
        <title>Description of novel Gluconacetobacter.</title>
        <authorList>
            <person name="Sombolestani A."/>
        </authorList>
    </citation>
    <scope>NUCLEOTIDE SEQUENCE [LARGE SCALE GENOMIC DNA]</scope>
    <source>
        <strain evidence="15 16">LMG 7603</strain>
    </source>
</reference>
<dbReference type="InterPro" id="IPR016195">
    <property type="entry name" value="Pol/histidinol_Pase-like"/>
</dbReference>
<comment type="similarity">
    <text evidence="2 13">Belongs to the DNA polymerase type-C family. DnaE2 subfamily.</text>
</comment>
<evidence type="ECO:0000256" key="11">
    <source>
        <dbReference type="ARBA" id="ARBA00023204"/>
    </source>
</evidence>
<dbReference type="GO" id="GO:0006281">
    <property type="term" value="P:DNA repair"/>
    <property type="evidence" value="ECO:0007669"/>
    <property type="project" value="UniProtKB-UniRule"/>
</dbReference>
<evidence type="ECO:0000256" key="2">
    <source>
        <dbReference type="ARBA" id="ARBA00007391"/>
    </source>
</evidence>
<dbReference type="InterPro" id="IPR004365">
    <property type="entry name" value="NA-bd_OB_tRNA"/>
</dbReference>
<comment type="catalytic activity">
    <reaction evidence="12 13">
        <text>DNA(n) + a 2'-deoxyribonucleoside 5'-triphosphate = DNA(n+1) + diphosphate</text>
        <dbReference type="Rhea" id="RHEA:22508"/>
        <dbReference type="Rhea" id="RHEA-COMP:17339"/>
        <dbReference type="Rhea" id="RHEA-COMP:17340"/>
        <dbReference type="ChEBI" id="CHEBI:33019"/>
        <dbReference type="ChEBI" id="CHEBI:61560"/>
        <dbReference type="ChEBI" id="CHEBI:173112"/>
        <dbReference type="EC" id="2.7.7.7"/>
    </reaction>
</comment>
<dbReference type="Pfam" id="PF07733">
    <property type="entry name" value="DNA_pol3_alpha"/>
    <property type="match status" value="1"/>
</dbReference>
<evidence type="ECO:0000256" key="13">
    <source>
        <dbReference type="HAMAP-Rule" id="MF_01902"/>
    </source>
</evidence>
<dbReference type="InterPro" id="IPR011708">
    <property type="entry name" value="DNA_pol3_alpha_NTPase_dom"/>
</dbReference>
<dbReference type="PANTHER" id="PTHR32294">
    <property type="entry name" value="DNA POLYMERASE III SUBUNIT ALPHA"/>
    <property type="match status" value="1"/>
</dbReference>
<comment type="caution">
    <text evidence="15">The sequence shown here is derived from an EMBL/GenBank/DDBJ whole genome shotgun (WGS) entry which is preliminary data.</text>
</comment>
<dbReference type="Pfam" id="PF01336">
    <property type="entry name" value="tRNA_anti-codon"/>
    <property type="match status" value="1"/>
</dbReference>
<feature type="domain" description="Polymerase/histidinol phosphatase N-terminal" evidence="14">
    <location>
        <begin position="9"/>
        <end position="76"/>
    </location>
</feature>
<dbReference type="GO" id="GO:0003676">
    <property type="term" value="F:nucleic acid binding"/>
    <property type="evidence" value="ECO:0007669"/>
    <property type="project" value="InterPro"/>
</dbReference>
<dbReference type="CDD" id="cd04485">
    <property type="entry name" value="DnaE_OBF"/>
    <property type="match status" value="1"/>
</dbReference>
<dbReference type="SMART" id="SM00481">
    <property type="entry name" value="POLIIIAc"/>
    <property type="match status" value="1"/>
</dbReference>
<evidence type="ECO:0000313" key="15">
    <source>
        <dbReference type="EMBL" id="MBB2156652.1"/>
    </source>
</evidence>
<keyword evidence="5 13" id="KW-0963">Cytoplasm</keyword>
<proteinExistence type="inferred from homology"/>
<dbReference type="GO" id="GO:0008408">
    <property type="term" value="F:3'-5' exonuclease activity"/>
    <property type="evidence" value="ECO:0007669"/>
    <property type="project" value="InterPro"/>
</dbReference>
<dbReference type="InterPro" id="IPR040982">
    <property type="entry name" value="DNA_pol3_finger"/>
</dbReference>
<dbReference type="GO" id="GO:0003887">
    <property type="term" value="F:DNA-directed DNA polymerase activity"/>
    <property type="evidence" value="ECO:0007669"/>
    <property type="project" value="UniProtKB-UniRule"/>
</dbReference>
<comment type="function">
    <text evidence="13">DNA polymerase involved in damage-induced mutagenesis and translesion synthesis (TLS). It is not the major replicative DNA polymerase.</text>
</comment>
<dbReference type="Pfam" id="PF14579">
    <property type="entry name" value="HHH_6"/>
    <property type="match status" value="1"/>
</dbReference>
<keyword evidence="8 13" id="KW-0235">DNA replication</keyword>
<evidence type="ECO:0000256" key="3">
    <source>
        <dbReference type="ARBA" id="ARBA00012417"/>
    </source>
</evidence>
<keyword evidence="7 13" id="KW-0548">Nucleotidyltransferase</keyword>
<keyword evidence="6 13" id="KW-0808">Transferase</keyword>
<dbReference type="GO" id="GO:0009432">
    <property type="term" value="P:SOS response"/>
    <property type="evidence" value="ECO:0007669"/>
    <property type="project" value="UniProtKB-ARBA"/>
</dbReference>
<evidence type="ECO:0000256" key="10">
    <source>
        <dbReference type="ARBA" id="ARBA00022932"/>
    </source>
</evidence>
<dbReference type="Proteomes" id="UP000550787">
    <property type="component" value="Unassembled WGS sequence"/>
</dbReference>
<comment type="subcellular location">
    <subcellularLocation>
        <location evidence="1 13">Cytoplasm</location>
    </subcellularLocation>
</comment>
<dbReference type="InterPro" id="IPR004805">
    <property type="entry name" value="DnaE2/DnaE/PolC"/>
</dbReference>
<dbReference type="InterPro" id="IPR023073">
    <property type="entry name" value="DnaE2"/>
</dbReference>
<evidence type="ECO:0000256" key="12">
    <source>
        <dbReference type="ARBA" id="ARBA00049244"/>
    </source>
</evidence>
<dbReference type="InterPro" id="IPR004013">
    <property type="entry name" value="PHP_dom"/>
</dbReference>
<dbReference type="InterPro" id="IPR003141">
    <property type="entry name" value="Pol/His_phosphatase_N"/>
</dbReference>
<evidence type="ECO:0000256" key="9">
    <source>
        <dbReference type="ARBA" id="ARBA00022763"/>
    </source>
</evidence>
<dbReference type="AlphaFoldDB" id="A0A7W4FFD8"/>
<dbReference type="Gene3D" id="3.20.20.140">
    <property type="entry name" value="Metal-dependent hydrolases"/>
    <property type="match status" value="1"/>
</dbReference>
<dbReference type="PANTHER" id="PTHR32294:SF4">
    <property type="entry name" value="ERROR-PRONE DNA POLYMERASE"/>
    <property type="match status" value="1"/>
</dbReference>
<protein>
    <recommendedName>
        <fullName evidence="4 13">Error-prone DNA polymerase</fullName>
        <ecNumber evidence="3 13">2.7.7.7</ecNumber>
    </recommendedName>
</protein>
<dbReference type="CDD" id="cd07434">
    <property type="entry name" value="PHP_PolIIIA_DnaE2"/>
    <property type="match status" value="1"/>
</dbReference>
<evidence type="ECO:0000259" key="14">
    <source>
        <dbReference type="SMART" id="SM00481"/>
    </source>
</evidence>
<organism evidence="15 16">
    <name type="scientific">Gluconacetobacter diazotrophicus</name>
    <name type="common">Acetobacter diazotrophicus</name>
    <dbReference type="NCBI Taxonomy" id="33996"/>
    <lineage>
        <taxon>Bacteria</taxon>
        <taxon>Pseudomonadati</taxon>
        <taxon>Pseudomonadota</taxon>
        <taxon>Alphaproteobacteria</taxon>
        <taxon>Acetobacterales</taxon>
        <taxon>Acetobacteraceae</taxon>
        <taxon>Gluconacetobacter</taxon>
    </lineage>
</organism>
<dbReference type="InterPro" id="IPR029460">
    <property type="entry name" value="DNAPol_HHH"/>
</dbReference>
<dbReference type="SUPFAM" id="SSF89550">
    <property type="entry name" value="PHP domain-like"/>
    <property type="match status" value="1"/>
</dbReference>
<dbReference type="Pfam" id="PF17657">
    <property type="entry name" value="DNA_pol3_finger"/>
    <property type="match status" value="1"/>
</dbReference>
<accession>A0A7W4FFD8</accession>
<dbReference type="NCBIfam" id="TIGR00594">
    <property type="entry name" value="polc"/>
    <property type="match status" value="1"/>
</dbReference>
<dbReference type="FunFam" id="1.10.150.870:FF:000002">
    <property type="entry name" value="Error-prone DNA polymerase"/>
    <property type="match status" value="1"/>
</dbReference>
<evidence type="ECO:0000313" key="16">
    <source>
        <dbReference type="Proteomes" id="UP000550787"/>
    </source>
</evidence>
<evidence type="ECO:0000256" key="7">
    <source>
        <dbReference type="ARBA" id="ARBA00022695"/>
    </source>
</evidence>
<evidence type="ECO:0000256" key="5">
    <source>
        <dbReference type="ARBA" id="ARBA00022490"/>
    </source>
</evidence>
<keyword evidence="10 13" id="KW-0239">DNA-directed DNA polymerase</keyword>
<keyword evidence="9 13" id="KW-0227">DNA damage</keyword>
<dbReference type="Gene3D" id="1.10.150.870">
    <property type="match status" value="1"/>
</dbReference>
<evidence type="ECO:0000256" key="6">
    <source>
        <dbReference type="ARBA" id="ARBA00022679"/>
    </source>
</evidence>
<dbReference type="GO" id="GO:0005737">
    <property type="term" value="C:cytoplasm"/>
    <property type="evidence" value="ECO:0007669"/>
    <property type="project" value="UniProtKB-SubCell"/>
</dbReference>
<dbReference type="NCBIfam" id="NF004225">
    <property type="entry name" value="PRK05672.1"/>
    <property type="match status" value="1"/>
</dbReference>
<sequence length="1057" mass="116736">MPDGGGAYVELQVATNFSFLRGASHPDELFGRAAALGYDALGVTDQNSVAGIIRAHVAAEEHGVRLVPGVRLDLTDGSALLAYPTDRAAWGRLCRLLTLGHKRGERQMFKLTWEDLEAGGAGLVAILIPDMPDAELTRALSRLGDLERKSGIDSAYLGLTLRRRPGDLARLHALADLAGEAGVPTVVVGDVLHHDAQRHILQDVLTAIRVGLPLDRLGTNREPFRDRHLKSPAEMAALYRGFESALAATRTIAARCRFSVADLKYQYPSESDVAGESPQATLTRLVREALPRRYPAGTPKPVLSQLKHELDLIGRLDYAPYFLTVNTIVQYARSLGIVCQGRGSAANSAVCYVLAITAIDPVRSGLLFERFVSAERNEPPDIDVDFESDRREEVIQWIYRRYGRSHAALCATVMRYQPRGALREVGKVLGLTEDLTAQLAKHLGSALDDPDLLQARAQELNLDLRDRRLALTLHLARQLIGFPRQLGTHPGGFVLTRDRLDELVTVQPTAMEDRQIITWDKDDIDVLRFMKVDVLGLGMLGCLRRCFELLDDRFGIRMDIATIPPEDPETYAMIARADTLGTFQIESRAQMSMLPRLKPKTFYDLVVQVAIVRPGPIQGDMVHPYLRRREGLEKPECPSPALQAILGKTLGVPLFQEQAMQVAIHCAGFTPGEADQLRRSMATFKFTGGVAVFRDKLVQGMVDRGYERSFAERTFSQLEGFGSYGFPESHAASFALVAYASAWLKCHHPDAFCAALLNSQPMGFYAPAQIVRDAREHCVDIRAIDVNRSRWDCTLEGRPGSTRQSVRLGFRLVKGLSNDHAAQLVANRTSPYESVDDLWRRADIPVSAIERLADADALHSLGLNRRAALWEIKALADSPLPLFAAADALRNRPDPEIIEPEFALPELSEGGEVVEDYHTIGLSLRRHPVAFLRENLANRGLTPCGALGTLRDGRRVSVAGIVLMRQRPGTAKGVLFMTIEDETGTANLVVWKHRMEAQRRIVIGASMVAVHGLLQREGDVIHVVAVRFEDLTADLGRIGRDDGPPSSTILQRARDFR</sequence>
<dbReference type="EMBL" id="JABEQG010000016">
    <property type="protein sequence ID" value="MBB2156652.1"/>
    <property type="molecule type" value="Genomic_DNA"/>
</dbReference>
<dbReference type="Pfam" id="PF02811">
    <property type="entry name" value="PHP"/>
    <property type="match status" value="1"/>
</dbReference>
<evidence type="ECO:0000256" key="4">
    <source>
        <dbReference type="ARBA" id="ARBA00017273"/>
    </source>
</evidence>